<evidence type="ECO:0000313" key="9">
    <source>
        <dbReference type="Proteomes" id="UP001235939"/>
    </source>
</evidence>
<dbReference type="SUPFAM" id="SSF47370">
    <property type="entry name" value="Bromodomain"/>
    <property type="match status" value="1"/>
</dbReference>
<dbReference type="Gene3D" id="1.10.8.60">
    <property type="match status" value="1"/>
</dbReference>
<dbReference type="InterPro" id="IPR018359">
    <property type="entry name" value="Bromodomain_CS"/>
</dbReference>
<dbReference type="InterPro" id="IPR003959">
    <property type="entry name" value="ATPase_AAA_core"/>
</dbReference>
<evidence type="ECO:0000256" key="6">
    <source>
        <dbReference type="RuleBase" id="RU003651"/>
    </source>
</evidence>
<organism evidence="8 9">
    <name type="scientific">Cordylochernes scorpioides</name>
    <dbReference type="NCBI Taxonomy" id="51811"/>
    <lineage>
        <taxon>Eukaryota</taxon>
        <taxon>Metazoa</taxon>
        <taxon>Ecdysozoa</taxon>
        <taxon>Arthropoda</taxon>
        <taxon>Chelicerata</taxon>
        <taxon>Arachnida</taxon>
        <taxon>Pseudoscorpiones</taxon>
        <taxon>Cheliferoidea</taxon>
        <taxon>Chernetidae</taxon>
        <taxon>Cordylochernes</taxon>
    </lineage>
</organism>
<evidence type="ECO:0000256" key="4">
    <source>
        <dbReference type="ARBA" id="ARBA00023117"/>
    </source>
</evidence>
<name>A0ABY6KLL3_9ARAC</name>
<dbReference type="PROSITE" id="PS00674">
    <property type="entry name" value="AAA"/>
    <property type="match status" value="1"/>
</dbReference>
<protein>
    <submittedName>
        <fullName evidence="8">ATAD2B</fullName>
    </submittedName>
</protein>
<evidence type="ECO:0000313" key="8">
    <source>
        <dbReference type="EMBL" id="UYV69756.1"/>
    </source>
</evidence>
<dbReference type="PROSITE" id="PS50014">
    <property type="entry name" value="BROMODOMAIN_2"/>
    <property type="match status" value="1"/>
</dbReference>
<dbReference type="EMBL" id="CP092869">
    <property type="protein sequence ID" value="UYV69756.1"/>
    <property type="molecule type" value="Genomic_DNA"/>
</dbReference>
<dbReference type="PROSITE" id="PS00633">
    <property type="entry name" value="BROMODOMAIN_1"/>
    <property type="match status" value="1"/>
</dbReference>
<keyword evidence="9" id="KW-1185">Reference proteome</keyword>
<evidence type="ECO:0000259" key="7">
    <source>
        <dbReference type="PROSITE" id="PS50014"/>
    </source>
</evidence>
<comment type="similarity">
    <text evidence="1 6">Belongs to the AAA ATPase family.</text>
</comment>
<reference evidence="8 9" key="1">
    <citation type="submission" date="2022-01" db="EMBL/GenBank/DDBJ databases">
        <title>A chromosomal length assembly of Cordylochernes scorpioides.</title>
        <authorList>
            <person name="Zeh D."/>
            <person name="Zeh J."/>
        </authorList>
    </citation>
    <scope>NUCLEOTIDE SEQUENCE [LARGE SCALE GENOMIC DNA]</scope>
    <source>
        <strain evidence="8">IN4F17</strain>
        <tissue evidence="8">Whole Body</tissue>
    </source>
</reference>
<keyword evidence="3 6" id="KW-0067">ATP-binding</keyword>
<gene>
    <name evidence="8" type="ORF">LAZ67_7000626</name>
</gene>
<keyword evidence="2 6" id="KW-0547">Nucleotide-binding</keyword>
<keyword evidence="4 5" id="KW-0103">Bromodomain</keyword>
<evidence type="ECO:0000256" key="1">
    <source>
        <dbReference type="ARBA" id="ARBA00006914"/>
    </source>
</evidence>
<feature type="domain" description="Bromo" evidence="7">
    <location>
        <begin position="410"/>
        <end position="472"/>
    </location>
</feature>
<dbReference type="PANTHER" id="PTHR23069:SF0">
    <property type="entry name" value="TAT-BINDING HOMOLOG 7"/>
    <property type="match status" value="1"/>
</dbReference>
<sequence length="482" mass="54738">MRPSIIFFDEIDGLAPVRTSRQDQIHCSIVSTLLSVMDGLDSRGEIVVIGATNRIDALDPALRRPGRFDREFHFPLPNLQIKECHFERALKKIVPASQRGSVSYIKPLDDYIRPLFQSSFNNVSQFLERVFPQGNPPRQPKKLGTQDTTDYSRIMEWSEDEEENHQVEIMPIENANCLKGSRNNSTHSSLIKLGKPLLSGNSSYRPRLLLCGEGSYNYLAPALLHRMEHIPVHRLDLPTLHLGGGTVEEALCTLWREAQRIPPAVLFLPSLDHWPQELLATLVSLVHLADPRIPTLLLATVGCPISDLPPALLELFDPTSCLTIPAPTLRERREFFMPLLLRELLRPPPELASAKHYPALPEAPLPKPAPPSAAELESLQKEEEKVMRDLRVFLRTILAKLMRDRKFVLFVKPVSPEDAPDYLEVVKNPMCLNVIRCKIDHKQYWSVQDFLNDIDLIYCNALEYNDPIDPIGMYTYYLVSLG</sequence>
<proteinExistence type="inferred from homology"/>
<dbReference type="SMART" id="SM00297">
    <property type="entry name" value="BROMO"/>
    <property type="match status" value="1"/>
</dbReference>
<dbReference type="Proteomes" id="UP001235939">
    <property type="component" value="Chromosome 07"/>
</dbReference>
<dbReference type="InterPro" id="IPR036427">
    <property type="entry name" value="Bromodomain-like_sf"/>
</dbReference>
<evidence type="ECO:0000256" key="3">
    <source>
        <dbReference type="ARBA" id="ARBA00022840"/>
    </source>
</evidence>
<dbReference type="Pfam" id="PF00004">
    <property type="entry name" value="AAA"/>
    <property type="match status" value="1"/>
</dbReference>
<dbReference type="InterPro" id="IPR027417">
    <property type="entry name" value="P-loop_NTPase"/>
</dbReference>
<dbReference type="Gene3D" id="3.40.50.300">
    <property type="entry name" value="P-loop containing nucleotide triphosphate hydrolases"/>
    <property type="match status" value="1"/>
</dbReference>
<dbReference type="SUPFAM" id="SSF52540">
    <property type="entry name" value="P-loop containing nucleoside triphosphate hydrolases"/>
    <property type="match status" value="2"/>
</dbReference>
<dbReference type="InterPro" id="IPR003960">
    <property type="entry name" value="ATPase_AAA_CS"/>
</dbReference>
<evidence type="ECO:0000256" key="2">
    <source>
        <dbReference type="ARBA" id="ARBA00022741"/>
    </source>
</evidence>
<dbReference type="PRINTS" id="PR00503">
    <property type="entry name" value="BROMODOMAIN"/>
</dbReference>
<dbReference type="PANTHER" id="PTHR23069">
    <property type="entry name" value="AAA DOMAIN-CONTAINING"/>
    <property type="match status" value="1"/>
</dbReference>
<dbReference type="Pfam" id="PF00439">
    <property type="entry name" value="Bromodomain"/>
    <property type="match status" value="1"/>
</dbReference>
<dbReference type="InterPro" id="IPR045199">
    <property type="entry name" value="ATAD2-like"/>
</dbReference>
<dbReference type="Gene3D" id="1.20.920.10">
    <property type="entry name" value="Bromodomain-like"/>
    <property type="match status" value="1"/>
</dbReference>
<dbReference type="InterPro" id="IPR001487">
    <property type="entry name" value="Bromodomain"/>
</dbReference>
<evidence type="ECO:0000256" key="5">
    <source>
        <dbReference type="PROSITE-ProRule" id="PRU00035"/>
    </source>
</evidence>
<accession>A0ABY6KLL3</accession>